<evidence type="ECO:0000256" key="1">
    <source>
        <dbReference type="SAM" id="MobiDB-lite"/>
    </source>
</evidence>
<dbReference type="OrthoDB" id="10003116at2759"/>
<feature type="compositionally biased region" description="Basic and acidic residues" evidence="1">
    <location>
        <begin position="426"/>
        <end position="435"/>
    </location>
</feature>
<feature type="compositionally biased region" description="Polar residues" evidence="1">
    <location>
        <begin position="92"/>
        <end position="102"/>
    </location>
</feature>
<feature type="compositionally biased region" description="Polar residues" evidence="1">
    <location>
        <begin position="191"/>
        <end position="208"/>
    </location>
</feature>
<dbReference type="EMBL" id="NAJM01000002">
    <property type="protein sequence ID" value="RVX75514.1"/>
    <property type="molecule type" value="Genomic_DNA"/>
</dbReference>
<feature type="compositionally biased region" description="Basic and acidic residues" evidence="1">
    <location>
        <begin position="485"/>
        <end position="496"/>
    </location>
</feature>
<organism evidence="2 3">
    <name type="scientific">Exophiala mesophila</name>
    <name type="common">Black yeast-like fungus</name>
    <dbReference type="NCBI Taxonomy" id="212818"/>
    <lineage>
        <taxon>Eukaryota</taxon>
        <taxon>Fungi</taxon>
        <taxon>Dikarya</taxon>
        <taxon>Ascomycota</taxon>
        <taxon>Pezizomycotina</taxon>
        <taxon>Eurotiomycetes</taxon>
        <taxon>Chaetothyriomycetidae</taxon>
        <taxon>Chaetothyriales</taxon>
        <taxon>Herpotrichiellaceae</taxon>
        <taxon>Exophiala</taxon>
    </lineage>
</organism>
<feature type="region of interest" description="Disordered" evidence="1">
    <location>
        <begin position="406"/>
        <end position="435"/>
    </location>
</feature>
<dbReference type="Proteomes" id="UP000288859">
    <property type="component" value="Unassembled WGS sequence"/>
</dbReference>
<feature type="region of interest" description="Disordered" evidence="1">
    <location>
        <begin position="1"/>
        <end position="28"/>
    </location>
</feature>
<feature type="compositionally biased region" description="Polar residues" evidence="1">
    <location>
        <begin position="1"/>
        <end position="14"/>
    </location>
</feature>
<evidence type="ECO:0000313" key="2">
    <source>
        <dbReference type="EMBL" id="RVX75514.1"/>
    </source>
</evidence>
<feature type="region of interest" description="Disordered" evidence="1">
    <location>
        <begin position="221"/>
        <end position="244"/>
    </location>
</feature>
<gene>
    <name evidence="2" type="ORF">B0A52_00867</name>
</gene>
<dbReference type="AlphaFoldDB" id="A0A438NIF1"/>
<evidence type="ECO:0000313" key="3">
    <source>
        <dbReference type="Proteomes" id="UP000288859"/>
    </source>
</evidence>
<reference evidence="2 3" key="1">
    <citation type="submission" date="2017-03" db="EMBL/GenBank/DDBJ databases">
        <title>Genomes of endolithic fungi from Antarctica.</title>
        <authorList>
            <person name="Coleine C."/>
            <person name="Masonjones S."/>
            <person name="Stajich J.E."/>
        </authorList>
    </citation>
    <scope>NUCLEOTIDE SEQUENCE [LARGE SCALE GENOMIC DNA]</scope>
    <source>
        <strain evidence="2 3">CCFEE 6314</strain>
    </source>
</reference>
<accession>A0A438NIF1</accession>
<feature type="region of interest" description="Disordered" evidence="1">
    <location>
        <begin position="89"/>
        <end position="143"/>
    </location>
</feature>
<name>A0A438NIF1_EXOME</name>
<protein>
    <submittedName>
        <fullName evidence="2">Uncharacterized protein</fullName>
    </submittedName>
</protein>
<proteinExistence type="predicted"/>
<feature type="compositionally biased region" description="Polar residues" evidence="1">
    <location>
        <begin position="409"/>
        <end position="425"/>
    </location>
</feature>
<comment type="caution">
    <text evidence="2">The sequence shown here is derived from an EMBL/GenBank/DDBJ whole genome shotgun (WGS) entry which is preliminary data.</text>
</comment>
<feature type="region of interest" description="Disordered" evidence="1">
    <location>
        <begin position="452"/>
        <end position="498"/>
    </location>
</feature>
<feature type="region of interest" description="Disordered" evidence="1">
    <location>
        <begin position="158"/>
        <end position="209"/>
    </location>
</feature>
<dbReference type="VEuPathDB" id="FungiDB:PV10_00343"/>
<sequence>MSAPVQAQSTSSLNHLLANPPRYPRNPTHELHDPLVLYILRVPGGKDIFLTPLKPPTKASISIQSVQSSLYFLHVERPEDEDLRLSLEASRSADTSKQTSPITIARKPLPSTPNENHPPSRRPLTPPKSYPSYQPAPGGTHDANQAERYAHRGVHLRLHPPNQTQSNVVPRKPVGARPMPSPDRLELSMKEPSSASPTDSLEQRQQVGINRRPVLSALPVRTNGSRDVSPGRLPSAVKQTGCATPQTDRMRITLIRRDPASGSQWNVGSISLPNGSSRTGALVPFGIEISSPGYVKFSVNEGAAGPTFCRQTGHMIVPNSTLATSGRKRSNSAELFSSAATAASRKPRQAYSFLSPWQGTCSFSNGIDGRSLRCRHVLPSVDPNVPGVAADIAEVRFNLPWAKLRSKDTNPQQHSPLDSGFPSTSPRERPTMAVHKDQWRRSFQNFTTRAREQFSKNDGTGNVAVPSPRSDVKTDDSNQGGDQEPGMKLDLGREKAGGGFKGHSAKLGKLIIEDEGLKMCDLVVAACMGVWWQHYSGNVSF</sequence>